<name>B0CNB8_LACBS</name>
<accession>B0CNB8</accession>
<dbReference type="InParanoid" id="B0CNB8"/>
<evidence type="ECO:0000313" key="3">
    <source>
        <dbReference type="Proteomes" id="UP000001194"/>
    </source>
</evidence>
<protein>
    <submittedName>
        <fullName evidence="2">Predicted protein</fullName>
    </submittedName>
</protein>
<dbReference type="GeneID" id="6069595"/>
<dbReference type="Proteomes" id="UP000001194">
    <property type="component" value="Unassembled WGS sequence"/>
</dbReference>
<dbReference type="AlphaFoldDB" id="B0CNB8"/>
<gene>
    <name evidence="2" type="ORF">LACBIDRAFT_320964</name>
</gene>
<feature type="region of interest" description="Disordered" evidence="1">
    <location>
        <begin position="1"/>
        <end position="34"/>
    </location>
</feature>
<evidence type="ECO:0000313" key="2">
    <source>
        <dbReference type="EMBL" id="EDR15902.1"/>
    </source>
</evidence>
<sequence length="690" mass="76652">MPPRKRKAQDAELAEPSSKKRKSSPPPVKVWGTAENPANAGKAFLSIPMELTTEILSYFPAIDAHTGIRHGEDDPVLPVVYLQRPDILRALSQTCAAYRRVFLPLAWENLDVCVGPRVKSAFFKHAGETLERKSNGLLENKDLAKYVGVANLVLTRYQTNVVLPPLTACLQSLPNLHTIHVLHAHTQMTTAIKDAFEGIVLPHVRTVIVPGYGHELLKCCPGVRSVRCIRDDGSKLVTVIVKHCIVKAAPNLTTIELRWGTGDATIKMLSGLKKLTTIEIFTRINKGDAYPEDLQKNINGCKAILKAPQASEERKYLRLTHVPLERRNDTSNRPDITYSHIKCDANFALGIPPLTINTIMPPKKRKAQDAELAEPSSKERKSSILPLEVCGTAENPTNAGKAFLSIPTMELTTEILSHFPAIDAHTSICYGEDDSVLPVLYLQRPDILRALSQTCVAFRRIFLPLAWENFDECVAPRVKSAFFNHAGETLERKSNGLLENKDLAKYVGVANLVLRRYQTDVILPALTACLQSLPNLHTIHVLHADTQMTTAIKEAFQNIVLPHVRTVIVPGYRHELLKCCPGVRSVRCIRDDGSKLVTVIAKHCIVKAAPNLTTIELSVWRDAAIGLLFVLKKLTTIEILTMISPGDAYPQVLQKRLDDSKAILKAPQASEERKYLRLTHVPYRRAGIIH</sequence>
<dbReference type="RefSeq" id="XP_001874110.1">
    <property type="nucleotide sequence ID" value="XM_001874075.1"/>
</dbReference>
<dbReference type="HOGENOM" id="CLU_399041_0_0_1"/>
<dbReference type="KEGG" id="lbc:LACBIDRAFT_320964"/>
<dbReference type="EMBL" id="DS547091">
    <property type="protein sequence ID" value="EDR15902.1"/>
    <property type="molecule type" value="Genomic_DNA"/>
</dbReference>
<reference evidence="2 3" key="1">
    <citation type="journal article" date="2008" name="Nature">
        <title>The genome of Laccaria bicolor provides insights into mycorrhizal symbiosis.</title>
        <authorList>
            <person name="Martin F."/>
            <person name="Aerts A."/>
            <person name="Ahren D."/>
            <person name="Brun A."/>
            <person name="Danchin E.G.J."/>
            <person name="Duchaussoy F."/>
            <person name="Gibon J."/>
            <person name="Kohler A."/>
            <person name="Lindquist E."/>
            <person name="Pereda V."/>
            <person name="Salamov A."/>
            <person name="Shapiro H.J."/>
            <person name="Wuyts J."/>
            <person name="Blaudez D."/>
            <person name="Buee M."/>
            <person name="Brokstein P."/>
            <person name="Canbaeck B."/>
            <person name="Cohen D."/>
            <person name="Courty P.E."/>
            <person name="Coutinho P.M."/>
            <person name="Delaruelle C."/>
            <person name="Detter J.C."/>
            <person name="Deveau A."/>
            <person name="DiFazio S."/>
            <person name="Duplessis S."/>
            <person name="Fraissinet-Tachet L."/>
            <person name="Lucic E."/>
            <person name="Frey-Klett P."/>
            <person name="Fourrey C."/>
            <person name="Feussner I."/>
            <person name="Gay G."/>
            <person name="Grimwood J."/>
            <person name="Hoegger P.J."/>
            <person name="Jain P."/>
            <person name="Kilaru S."/>
            <person name="Labbe J."/>
            <person name="Lin Y.C."/>
            <person name="Legue V."/>
            <person name="Le Tacon F."/>
            <person name="Marmeisse R."/>
            <person name="Melayah D."/>
            <person name="Montanini B."/>
            <person name="Muratet M."/>
            <person name="Nehls U."/>
            <person name="Niculita-Hirzel H."/>
            <person name="Oudot-Le Secq M.P."/>
            <person name="Peter M."/>
            <person name="Quesneville H."/>
            <person name="Rajashekar B."/>
            <person name="Reich M."/>
            <person name="Rouhier N."/>
            <person name="Schmutz J."/>
            <person name="Yin T."/>
            <person name="Chalot M."/>
            <person name="Henrissat B."/>
            <person name="Kuees U."/>
            <person name="Lucas S."/>
            <person name="Van de Peer Y."/>
            <person name="Podila G.K."/>
            <person name="Polle A."/>
            <person name="Pukkila P.J."/>
            <person name="Richardson P.M."/>
            <person name="Rouze P."/>
            <person name="Sanders I.R."/>
            <person name="Stajich J.E."/>
            <person name="Tunlid A."/>
            <person name="Tuskan G."/>
            <person name="Grigoriev I.V."/>
        </authorList>
    </citation>
    <scope>NUCLEOTIDE SEQUENCE [LARGE SCALE GENOMIC DNA]</scope>
    <source>
        <strain evidence="3">S238N-H82 / ATCC MYA-4686</strain>
    </source>
</reference>
<dbReference type="OrthoDB" id="3251070at2759"/>
<keyword evidence="3" id="KW-1185">Reference proteome</keyword>
<evidence type="ECO:0000256" key="1">
    <source>
        <dbReference type="SAM" id="MobiDB-lite"/>
    </source>
</evidence>
<organism evidence="3">
    <name type="scientific">Laccaria bicolor (strain S238N-H82 / ATCC MYA-4686)</name>
    <name type="common">Bicoloured deceiver</name>
    <name type="synonym">Laccaria laccata var. bicolor</name>
    <dbReference type="NCBI Taxonomy" id="486041"/>
    <lineage>
        <taxon>Eukaryota</taxon>
        <taxon>Fungi</taxon>
        <taxon>Dikarya</taxon>
        <taxon>Basidiomycota</taxon>
        <taxon>Agaricomycotina</taxon>
        <taxon>Agaricomycetes</taxon>
        <taxon>Agaricomycetidae</taxon>
        <taxon>Agaricales</taxon>
        <taxon>Agaricineae</taxon>
        <taxon>Hydnangiaceae</taxon>
        <taxon>Laccaria</taxon>
    </lineage>
</organism>
<proteinExistence type="predicted"/>